<proteinExistence type="predicted"/>
<organism evidence="2 3">
    <name type="scientific">Acuticoccus sediminis</name>
    <dbReference type="NCBI Taxonomy" id="2184697"/>
    <lineage>
        <taxon>Bacteria</taxon>
        <taxon>Pseudomonadati</taxon>
        <taxon>Pseudomonadota</taxon>
        <taxon>Alphaproteobacteria</taxon>
        <taxon>Hyphomicrobiales</taxon>
        <taxon>Amorphaceae</taxon>
        <taxon>Acuticoccus</taxon>
    </lineage>
</organism>
<comment type="caution">
    <text evidence="2">The sequence shown here is derived from an EMBL/GenBank/DDBJ whole genome shotgun (WGS) entry which is preliminary data.</text>
</comment>
<dbReference type="PANTHER" id="PTHR11365">
    <property type="entry name" value="5-OXOPROLINASE RELATED"/>
    <property type="match status" value="1"/>
</dbReference>
<dbReference type="GO" id="GO:0017168">
    <property type="term" value="F:5-oxoprolinase (ATP-hydrolyzing) activity"/>
    <property type="evidence" value="ECO:0007669"/>
    <property type="project" value="TreeGrafter"/>
</dbReference>
<dbReference type="InterPro" id="IPR045079">
    <property type="entry name" value="Oxoprolinase-like"/>
</dbReference>
<dbReference type="EMBL" id="QHHQ01000002">
    <property type="protein sequence ID" value="RAI02105.1"/>
    <property type="molecule type" value="Genomic_DNA"/>
</dbReference>
<dbReference type="RefSeq" id="WP_111345440.1">
    <property type="nucleotide sequence ID" value="NZ_QHHQ01000002.1"/>
</dbReference>
<dbReference type="AlphaFoldDB" id="A0A8B2NQD7"/>
<evidence type="ECO:0000313" key="2">
    <source>
        <dbReference type="EMBL" id="RAI02105.1"/>
    </source>
</evidence>
<reference evidence="2 3" key="1">
    <citation type="submission" date="2018-05" db="EMBL/GenBank/DDBJ databases">
        <title>Acuticoccus sediminis sp. nov., isolated from deep-sea sediment of Indian Ocean.</title>
        <authorList>
            <person name="Liu X."/>
            <person name="Lai Q."/>
            <person name="Du Y."/>
            <person name="Sun F."/>
            <person name="Zhang X."/>
            <person name="Wang S."/>
            <person name="Shao Z."/>
        </authorList>
    </citation>
    <scope>NUCLEOTIDE SEQUENCE [LARGE SCALE GENOMIC DNA]</scope>
    <source>
        <strain evidence="2 3">PTG4-2</strain>
    </source>
</reference>
<dbReference type="GO" id="GO:0006749">
    <property type="term" value="P:glutathione metabolic process"/>
    <property type="evidence" value="ECO:0007669"/>
    <property type="project" value="TreeGrafter"/>
</dbReference>
<accession>A0A8B2NQD7</accession>
<name>A0A8B2NQD7_9HYPH</name>
<evidence type="ECO:0000313" key="3">
    <source>
        <dbReference type="Proteomes" id="UP000249590"/>
    </source>
</evidence>
<sequence length="675" mass="71768">MRIDTATLQVLANHCAAAAEAMGYTLMRTAYSTFVKETEDFSCQVMTLAGETVASPMSMGATWYTGLDYGPVIERFDDYRPGDVYCTNDPYSGFVATHPPDLHMWMPVFHGGELVCFVGNHIHNTDIGGAVPASLSRTLTEVHQEGIRIPPMRLMRDGVLNTDVLDVMNLNVRVPEQNIGDFNAQLSCVITGERKVRAIIERFGLETFRDGLHDLLDYAEAQARAVIASIPDGDYTFADYADEDAAGGYPARICVTARIRGDEVTLDFTGTDPQLASSLNMPTGGRQRHSLITVGLIYVLKALDPTITLNSGSVRNLTSVLPEGTVVNCTFPAAVGMRSLLSNVTQTVIIGAFGRALPDRLPASPGSGLSLLNVRTATREGRTVMASIGPVGGGAGGGPYADGAEGSGANMSFLKNTPVEINEAEVPVRIRKYGLVPDSGGAGRWRGGSALMMEFQTFSPGAMVTARNRDRSLMSAWGTAGGRAGAPSRFVRNPGQPDAEELGNTDIVHLEPGDILLLEGPGAGGYGPPHERPVESVLADVRRGFISPGSARADYGVAVDPARPDGHDTAETARLRAGLAQTASTGHFGHGEGRLAFERVWTEARYAALTTLLAAVPITWRYFVKHRIFKALGSDEAGPDGGAHDVVAAYEALATRFADLPPVPAALHPVHAAAK</sequence>
<dbReference type="OrthoDB" id="9761586at2"/>
<dbReference type="InterPro" id="IPR003692">
    <property type="entry name" value="Hydantoinase_B"/>
</dbReference>
<feature type="domain" description="Hydantoinase B/oxoprolinase" evidence="1">
    <location>
        <begin position="4"/>
        <end position="529"/>
    </location>
</feature>
<dbReference type="GO" id="GO:0005829">
    <property type="term" value="C:cytosol"/>
    <property type="evidence" value="ECO:0007669"/>
    <property type="project" value="TreeGrafter"/>
</dbReference>
<keyword evidence="3" id="KW-1185">Reference proteome</keyword>
<gene>
    <name evidence="2" type="ORF">DLJ53_12080</name>
</gene>
<dbReference type="Pfam" id="PF02538">
    <property type="entry name" value="Hydantoinase_B"/>
    <property type="match status" value="1"/>
</dbReference>
<dbReference type="Proteomes" id="UP000249590">
    <property type="component" value="Unassembled WGS sequence"/>
</dbReference>
<evidence type="ECO:0000259" key="1">
    <source>
        <dbReference type="Pfam" id="PF02538"/>
    </source>
</evidence>
<protein>
    <submittedName>
        <fullName evidence="2">Hydantoin utilization protein B</fullName>
    </submittedName>
</protein>
<dbReference type="PANTHER" id="PTHR11365:SF23">
    <property type="entry name" value="HYPOTHETICAL 5-OXOPROLINASE (EUROFUNG)-RELATED"/>
    <property type="match status" value="1"/>
</dbReference>